<dbReference type="PANTHER" id="PTHR43709">
    <property type="entry name" value="ACONITATE ISOMERASE-RELATED"/>
    <property type="match status" value="1"/>
</dbReference>
<proteinExistence type="inferred from homology"/>
<dbReference type="Gene3D" id="3.10.310.10">
    <property type="entry name" value="Diaminopimelate Epimerase, Chain A, domain 1"/>
    <property type="match status" value="2"/>
</dbReference>
<keyword evidence="4" id="KW-1185">Reference proteome</keyword>
<name>A0ABZ2A5X4_STRNV</name>
<protein>
    <submittedName>
        <fullName evidence="3">PrpF, AcnD-accessory</fullName>
    </submittedName>
</protein>
<evidence type="ECO:0000256" key="2">
    <source>
        <dbReference type="ARBA" id="ARBA00023235"/>
    </source>
</evidence>
<accession>A0ABZ2A5X4</accession>
<sequence>MLRLPATLMRGGTSKCWVFDAEAMSAAGAAGGPGGRLDTILASAFGATDPRQIDGVGGATSTTSKAVIVRPSTEPGVDIDYLFAQVGIGTAGVEWASNCGNCATAVGLYALRTGLAKPVHPTTTVEMRNENTGVRLSATVPTPGGTVPELGEATVPGSLALGVPVALGFRDPAGANTGALLPTGNGVDRLELPHRPSGIDATLVDAGAPAVLADAAALDSDALETVGDFAALVPVLTALRRGAALRMGLASPHDPVSHSVPKVGVVAPPGDYVTSLGERVAAVDYDLAVRMVSMHAPHPAIGLTSAVALAAAALAPGTIPAKLAENRPIATLLRLGTPAGVVTAEVSLDDTGTVRTVTLHRAARAIATAELFVPALLQESV</sequence>
<comment type="similarity">
    <text evidence="1">Belongs to the PrpF family.</text>
</comment>
<dbReference type="EMBL" id="CP109495">
    <property type="protein sequence ID" value="WUX52307.1"/>
    <property type="molecule type" value="Genomic_DNA"/>
</dbReference>
<organism evidence="3 4">
    <name type="scientific">Streptomyces niveus</name>
    <name type="common">Streptomyces spheroides</name>
    <dbReference type="NCBI Taxonomy" id="193462"/>
    <lineage>
        <taxon>Bacteria</taxon>
        <taxon>Bacillati</taxon>
        <taxon>Actinomycetota</taxon>
        <taxon>Actinomycetes</taxon>
        <taxon>Kitasatosporales</taxon>
        <taxon>Streptomycetaceae</taxon>
        <taxon>Streptomyces</taxon>
    </lineage>
</organism>
<dbReference type="InterPro" id="IPR007400">
    <property type="entry name" value="PrpF-like"/>
</dbReference>
<gene>
    <name evidence="3" type="ORF">OG442_12650</name>
</gene>
<evidence type="ECO:0000256" key="1">
    <source>
        <dbReference type="ARBA" id="ARBA00007673"/>
    </source>
</evidence>
<dbReference type="Pfam" id="PF04303">
    <property type="entry name" value="PrpF"/>
    <property type="match status" value="1"/>
</dbReference>
<evidence type="ECO:0000313" key="4">
    <source>
        <dbReference type="Proteomes" id="UP001432209"/>
    </source>
</evidence>
<dbReference type="RefSeq" id="WP_329075969.1">
    <property type="nucleotide sequence ID" value="NZ_CP109495.1"/>
</dbReference>
<evidence type="ECO:0000313" key="3">
    <source>
        <dbReference type="EMBL" id="WUX52307.1"/>
    </source>
</evidence>
<dbReference type="Proteomes" id="UP001432209">
    <property type="component" value="Chromosome"/>
</dbReference>
<dbReference type="PANTHER" id="PTHR43709:SF2">
    <property type="entry name" value="DUF453 DOMAIN PROTEIN (AFU_ORTHOLOGUE AFUA_6G00360)"/>
    <property type="match status" value="1"/>
</dbReference>
<dbReference type="SUPFAM" id="SSF54506">
    <property type="entry name" value="Diaminopimelate epimerase-like"/>
    <property type="match status" value="2"/>
</dbReference>
<keyword evidence="2" id="KW-0413">Isomerase</keyword>
<reference evidence="3" key="1">
    <citation type="submission" date="2022-10" db="EMBL/GenBank/DDBJ databases">
        <title>The complete genomes of actinobacterial strains from the NBC collection.</title>
        <authorList>
            <person name="Joergensen T.S."/>
            <person name="Alvarez Arevalo M."/>
            <person name="Sterndorff E.B."/>
            <person name="Faurdal D."/>
            <person name="Vuksanovic O."/>
            <person name="Mourched A.-S."/>
            <person name="Charusanti P."/>
            <person name="Shaw S."/>
            <person name="Blin K."/>
            <person name="Weber T."/>
        </authorList>
    </citation>
    <scope>NUCLEOTIDE SEQUENCE</scope>
    <source>
        <strain evidence="3">NBC_01432</strain>
    </source>
</reference>